<dbReference type="CDD" id="cd00063">
    <property type="entry name" value="FN3"/>
    <property type="match status" value="1"/>
</dbReference>
<reference evidence="2" key="1">
    <citation type="submission" date="2024-01" db="EMBL/GenBank/DDBJ databases">
        <title>The first autotrophic representatives of the genus Thermodesulfovibrio.</title>
        <authorList>
            <person name="Maltseva A.I."/>
            <person name="Elcheninov A.G."/>
            <person name="Kublanov I.V."/>
            <person name="Lebedinsky A.V."/>
            <person name="Frolov E.N."/>
        </authorList>
    </citation>
    <scope>NUCLEOTIDE SEQUENCE</scope>
    <source>
        <strain evidence="2">3462-1</strain>
    </source>
</reference>
<evidence type="ECO:0000313" key="2">
    <source>
        <dbReference type="EMBL" id="XCH48203.1"/>
    </source>
</evidence>
<dbReference type="AlphaFoldDB" id="A0AAU8H3H9"/>
<sequence length="289" mass="33390">MDPTLEDYLQPEPATGLNLTAYYDKIVISWSYPEKNKAKLSSFLLERESVGGIKTLGFFSPETASLEDKDFIFGQRYKYRIFAINKKGIYSKPIESQITLKKLPEIKGLKYKITEQGVLLSWDSNDSVMYNIYRIQSGQIQKIGSTEKNYFLIEERFKDDLTSQFLTYLVTPYVSEPNVYIEGKGSEVKVPLKDFLPSKPQEVFWTINENGVYISWKEVPEKWIKGYKVYRKTATDSDFILIGETMIPLFFDVQYNINNLKSPVFYRISSAGPFKESEPIEIKVEVPNG</sequence>
<protein>
    <submittedName>
        <fullName evidence="2">Fibronectin type III domain-containing protein</fullName>
    </submittedName>
</protein>
<dbReference type="InterPro" id="IPR013783">
    <property type="entry name" value="Ig-like_fold"/>
</dbReference>
<dbReference type="PROSITE" id="PS50853">
    <property type="entry name" value="FN3"/>
    <property type="match status" value="1"/>
</dbReference>
<dbReference type="InterPro" id="IPR003961">
    <property type="entry name" value="FN3_dom"/>
</dbReference>
<accession>A0AAU8H3H9</accession>
<evidence type="ECO:0000259" key="1">
    <source>
        <dbReference type="PROSITE" id="PS50853"/>
    </source>
</evidence>
<dbReference type="InterPro" id="IPR036116">
    <property type="entry name" value="FN3_sf"/>
</dbReference>
<dbReference type="EMBL" id="CP144374">
    <property type="protein sequence ID" value="XCH48203.1"/>
    <property type="molecule type" value="Genomic_DNA"/>
</dbReference>
<gene>
    <name evidence="2" type="ORF">V4D31_07645</name>
</gene>
<dbReference type="RefSeq" id="WP_353685853.1">
    <property type="nucleotide sequence ID" value="NZ_CP144374.1"/>
</dbReference>
<organism evidence="2">
    <name type="scientific">Thermodesulfovibrio obliviosus</name>
    <dbReference type="NCBI Taxonomy" id="3118332"/>
    <lineage>
        <taxon>Bacteria</taxon>
        <taxon>Pseudomonadati</taxon>
        <taxon>Nitrospirota</taxon>
        <taxon>Thermodesulfovibrionia</taxon>
        <taxon>Thermodesulfovibrionales</taxon>
        <taxon>Thermodesulfovibrionaceae</taxon>
        <taxon>Thermodesulfovibrio</taxon>
    </lineage>
</organism>
<feature type="domain" description="Fibronectin type-III" evidence="1">
    <location>
        <begin position="10"/>
        <end position="106"/>
    </location>
</feature>
<dbReference type="KEGG" id="tob:V4D31_07645"/>
<name>A0AAU8H3H9_9BACT</name>
<dbReference type="Gene3D" id="2.60.40.10">
    <property type="entry name" value="Immunoglobulins"/>
    <property type="match status" value="2"/>
</dbReference>
<dbReference type="SUPFAM" id="SSF49265">
    <property type="entry name" value="Fibronectin type III"/>
    <property type="match status" value="1"/>
</dbReference>
<proteinExistence type="predicted"/>